<keyword evidence="6 7" id="KW-0472">Membrane</keyword>
<reference evidence="8 9" key="1">
    <citation type="journal article" date="2019" name="Int. J. Syst. Evol. Microbiol.">
        <title>The Global Catalogue of Microorganisms (GCM) 10K type strain sequencing project: providing services to taxonomists for standard genome sequencing and annotation.</title>
        <authorList>
            <consortium name="The Broad Institute Genomics Platform"/>
            <consortium name="The Broad Institute Genome Sequencing Center for Infectious Disease"/>
            <person name="Wu L."/>
            <person name="Ma J."/>
        </authorList>
    </citation>
    <scope>NUCLEOTIDE SEQUENCE [LARGE SCALE GENOMIC DNA]</scope>
    <source>
        <strain evidence="8 9">PSRA2</strain>
    </source>
</reference>
<feature type="transmembrane region" description="Helical" evidence="7">
    <location>
        <begin position="143"/>
        <end position="161"/>
    </location>
</feature>
<dbReference type="Proteomes" id="UP001596406">
    <property type="component" value="Unassembled WGS sequence"/>
</dbReference>
<feature type="transmembrane region" description="Helical" evidence="7">
    <location>
        <begin position="350"/>
        <end position="368"/>
    </location>
</feature>
<feature type="transmembrane region" description="Helical" evidence="7">
    <location>
        <begin position="45"/>
        <end position="64"/>
    </location>
</feature>
<accession>A0ABD5UGS1</accession>
<sequence>MSASGTDGAEGLAAGILLPLCALSGGVVLSGFFFPEFVGEAVDGAVWLTLALVFFCSGLGYLAVLPHRADAGEQPGEPYLLHVRRTGIRGTLGEFFDHHDPVVFGVPVAVFVAFLCLQVAFPAGTTATVDAVSDAVLREGGPLFQGVVLLSVAYCLFLLVGPWGDVKLGGPDTEPTYTFPTYFTLVFTAGIAAGLVFWGPAEALFHYRDPPPFVGATPGSEAAIGGALTYALFHWGLSAWSAYAVVGVPVAYFVFSQGAPLRVSTILAPFLGVDGLDSRWSTLVDTLAVFATVGGVATSVALVSEQFLAGITFQWGVTAGGVGPVLFVGGLTFIYVLSCLTGVHRGIRRIAGVTVALFALFALALVAVGPRSFVLDRGAAALAGYGVDFLALSLHLDGPWVAEWTVWNWAWWFSWAPFAGLFLAALSRGRRVRTVVFTSVVATSAATATWFLLLGGSSLYVQHTGRADVLAAVAARGGSEAVAGFPLFAALPLGRLLTFLFLALIVGFMVTSADTSTLVTAILATRRGLAPSTGGVVFWGVFQGAVAVSVLVVGGGETLQALAVLTGGPFAVLALVALAGVTLTFARHERGHVSLLRRALARLPAIQLHHDVDPPEKE</sequence>
<keyword evidence="9" id="KW-1185">Reference proteome</keyword>
<evidence type="ECO:0000256" key="3">
    <source>
        <dbReference type="ARBA" id="ARBA00022475"/>
    </source>
</evidence>
<feature type="transmembrane region" description="Helical" evidence="7">
    <location>
        <begin position="182"/>
        <end position="201"/>
    </location>
</feature>
<evidence type="ECO:0000256" key="1">
    <source>
        <dbReference type="ARBA" id="ARBA00004651"/>
    </source>
</evidence>
<evidence type="ECO:0000313" key="9">
    <source>
        <dbReference type="Proteomes" id="UP001596406"/>
    </source>
</evidence>
<evidence type="ECO:0000256" key="6">
    <source>
        <dbReference type="ARBA" id="ARBA00023136"/>
    </source>
</evidence>
<gene>
    <name evidence="8" type="ORF">ACFQHK_16300</name>
</gene>
<comment type="subcellular location">
    <subcellularLocation>
        <location evidence="1">Cell membrane</location>
        <topology evidence="1">Multi-pass membrane protein</topology>
    </subcellularLocation>
</comment>
<feature type="transmembrane region" description="Helical" evidence="7">
    <location>
        <begin position="561"/>
        <end position="586"/>
    </location>
</feature>
<dbReference type="RefSeq" id="WP_304449763.1">
    <property type="nucleotide sequence ID" value="NZ_JARRAH010000003.1"/>
</dbReference>
<proteinExistence type="predicted"/>
<evidence type="ECO:0000313" key="8">
    <source>
        <dbReference type="EMBL" id="MFC6838044.1"/>
    </source>
</evidence>
<feature type="transmembrane region" description="Helical" evidence="7">
    <location>
        <begin position="496"/>
        <end position="524"/>
    </location>
</feature>
<dbReference type="Pfam" id="PF02028">
    <property type="entry name" value="BCCT"/>
    <property type="match status" value="1"/>
</dbReference>
<evidence type="ECO:0000256" key="5">
    <source>
        <dbReference type="ARBA" id="ARBA00022989"/>
    </source>
</evidence>
<feature type="transmembrane region" description="Helical" evidence="7">
    <location>
        <begin position="536"/>
        <end position="555"/>
    </location>
</feature>
<comment type="caution">
    <text evidence="8">The sequence shown here is derived from an EMBL/GenBank/DDBJ whole genome shotgun (WGS) entry which is preliminary data.</text>
</comment>
<feature type="transmembrane region" description="Helical" evidence="7">
    <location>
        <begin position="409"/>
        <end position="427"/>
    </location>
</feature>
<feature type="transmembrane region" description="Helical" evidence="7">
    <location>
        <begin position="102"/>
        <end position="123"/>
    </location>
</feature>
<dbReference type="GO" id="GO:0005886">
    <property type="term" value="C:plasma membrane"/>
    <property type="evidence" value="ECO:0007669"/>
    <property type="project" value="UniProtKB-SubCell"/>
</dbReference>
<name>A0ABD5UGS1_9EURY</name>
<dbReference type="PANTHER" id="PTHR30047:SF7">
    <property type="entry name" value="HIGH-AFFINITY CHOLINE TRANSPORT PROTEIN"/>
    <property type="match status" value="1"/>
</dbReference>
<feature type="transmembrane region" description="Helical" evidence="7">
    <location>
        <begin position="434"/>
        <end position="453"/>
    </location>
</feature>
<organism evidence="8 9">
    <name type="scientific">Halomarina ordinaria</name>
    <dbReference type="NCBI Taxonomy" id="3033939"/>
    <lineage>
        <taxon>Archaea</taxon>
        <taxon>Methanobacteriati</taxon>
        <taxon>Methanobacteriota</taxon>
        <taxon>Stenosarchaea group</taxon>
        <taxon>Halobacteria</taxon>
        <taxon>Halobacteriales</taxon>
        <taxon>Natronomonadaceae</taxon>
        <taxon>Halomarina</taxon>
    </lineage>
</organism>
<keyword evidence="4 7" id="KW-0812">Transmembrane</keyword>
<evidence type="ECO:0000256" key="7">
    <source>
        <dbReference type="SAM" id="Phobius"/>
    </source>
</evidence>
<protein>
    <submittedName>
        <fullName evidence="8">BCCT family transporter</fullName>
    </submittedName>
</protein>
<evidence type="ECO:0000256" key="2">
    <source>
        <dbReference type="ARBA" id="ARBA00022448"/>
    </source>
</evidence>
<feature type="transmembrane region" description="Helical" evidence="7">
    <location>
        <begin position="315"/>
        <end position="338"/>
    </location>
</feature>
<dbReference type="PANTHER" id="PTHR30047">
    <property type="entry name" value="HIGH-AFFINITY CHOLINE TRANSPORT PROTEIN-RELATED"/>
    <property type="match status" value="1"/>
</dbReference>
<keyword evidence="2" id="KW-0813">Transport</keyword>
<keyword evidence="5 7" id="KW-1133">Transmembrane helix</keyword>
<feature type="transmembrane region" description="Helical" evidence="7">
    <location>
        <begin position="12"/>
        <end position="33"/>
    </location>
</feature>
<dbReference type="EMBL" id="JBHSXM010000003">
    <property type="protein sequence ID" value="MFC6838044.1"/>
    <property type="molecule type" value="Genomic_DNA"/>
</dbReference>
<dbReference type="AlphaFoldDB" id="A0ABD5UGS1"/>
<evidence type="ECO:0000256" key="4">
    <source>
        <dbReference type="ARBA" id="ARBA00022692"/>
    </source>
</evidence>
<keyword evidence="3" id="KW-1003">Cell membrane</keyword>
<dbReference type="InterPro" id="IPR000060">
    <property type="entry name" value="BCCT_transptr"/>
</dbReference>
<feature type="transmembrane region" description="Helical" evidence="7">
    <location>
        <begin position="240"/>
        <end position="260"/>
    </location>
</feature>
<feature type="transmembrane region" description="Helical" evidence="7">
    <location>
        <begin position="280"/>
        <end position="303"/>
    </location>
</feature>